<sequence length="240" mass="27650">MVLYKHMFVRIYKKRANGKVYKTAYLAEGKRVGKKIVINHLLNISHLPEEEIQSLINAFKAHKEGKQIVSVEEFQYQHPTQISNSRQFGALYVFYQIAKQIGLDTILDNMLFLFMVIARIIHPASKRATAIYAERLPIKEVMNINIDFDENNLYQAMDNVILRQEKIENILFENLNSEKNDLFLYDVTSSYFEGEKNEISDYGYNRDGKKGKKQIVIGLLTASDGTPVSIEVFKGNTSDI</sequence>
<dbReference type="Proteomes" id="UP000033423">
    <property type="component" value="Unassembled WGS sequence"/>
</dbReference>
<dbReference type="AlphaFoldDB" id="D7GXF4"/>
<evidence type="ECO:0000313" key="3">
    <source>
        <dbReference type="Proteomes" id="UP000033423"/>
    </source>
</evidence>
<evidence type="ECO:0000313" key="1">
    <source>
        <dbReference type="EMBL" id="CBL42944.1"/>
    </source>
</evidence>
<dbReference type="PATRIC" id="fig|29290.4.peg.3650"/>
<evidence type="ECO:0000313" key="2">
    <source>
        <dbReference type="EMBL" id="KJU85061.1"/>
    </source>
</evidence>
<organism evidence="1">
    <name type="scientific">Candidatus Magnetobacterium bavaricum</name>
    <dbReference type="NCBI Taxonomy" id="29290"/>
    <lineage>
        <taxon>Bacteria</taxon>
        <taxon>Pseudomonadati</taxon>
        <taxon>Nitrospirota</taxon>
        <taxon>Thermodesulfovibrionia</taxon>
        <taxon>Thermodesulfovibrionales</taxon>
        <taxon>Candidatus Magnetobacteriaceae</taxon>
        <taxon>Candidatus Magnetobacterium</taxon>
    </lineage>
</organism>
<dbReference type="EMBL" id="LACI01001171">
    <property type="protein sequence ID" value="KJU85061.1"/>
    <property type="molecule type" value="Genomic_DNA"/>
</dbReference>
<proteinExistence type="predicted"/>
<dbReference type="EMBL" id="FP929063">
    <property type="protein sequence ID" value="CBL42944.1"/>
    <property type="molecule type" value="Genomic_DNA"/>
</dbReference>
<reference evidence="2 3" key="2">
    <citation type="submission" date="2015-02" db="EMBL/GenBank/DDBJ databases">
        <title>Single-cell genomics of uncultivated deep-branching MTB reveals a conserved set of magnetosome genes.</title>
        <authorList>
            <person name="Kolinko S."/>
            <person name="Richter M."/>
            <person name="Glockner F.O."/>
            <person name="Brachmann A."/>
            <person name="Schuler D."/>
        </authorList>
    </citation>
    <scope>NUCLEOTIDE SEQUENCE [LARGE SCALE GENOMIC DNA]</scope>
    <source>
        <strain evidence="2">TM-1</strain>
    </source>
</reference>
<gene>
    <name evidence="2" type="ORF">MBAV_002743</name>
    <name evidence="1" type="ORF">mtbajb2F00035</name>
</gene>
<keyword evidence="3" id="KW-1185">Reference proteome</keyword>
<accession>D7GXF4</accession>
<name>D7GXF4_9BACT</name>
<protein>
    <submittedName>
        <fullName evidence="1 2">Transposase</fullName>
    </submittedName>
</protein>
<reference evidence="1" key="1">
    <citation type="journal article" date="2010" name="Environ. Microbiol.">
        <title>Cultivation-independent characterization of 'Candidatus Magnetobacterium bavaricum' via ultrastructural, geochemical, ecological and metagenomic methods.</title>
        <authorList>
            <person name="Jogler C."/>
            <person name="Niebler M."/>
            <person name="Lin W."/>
            <person name="Kube M."/>
            <person name="Wanner G."/>
            <person name="Kolinko S."/>
            <person name="Stief P."/>
            <person name="Beck A.J."/>
            <person name="de Beer D."/>
            <person name="Petersen N."/>
            <person name="Pan Y."/>
            <person name="Amann R."/>
            <person name="Reinhardt R."/>
            <person name="Schuler D."/>
        </authorList>
    </citation>
    <scope>NUCLEOTIDE SEQUENCE</scope>
</reference>